<organism evidence="9 10">
    <name type="scientific">Arthrobacter agilis</name>
    <dbReference type="NCBI Taxonomy" id="37921"/>
    <lineage>
        <taxon>Bacteria</taxon>
        <taxon>Bacillati</taxon>
        <taxon>Actinomycetota</taxon>
        <taxon>Actinomycetes</taxon>
        <taxon>Micrococcales</taxon>
        <taxon>Micrococcaceae</taxon>
        <taxon>Arthrobacter</taxon>
    </lineage>
</organism>
<dbReference type="Proteomes" id="UP000239187">
    <property type="component" value="Chromosome"/>
</dbReference>
<comment type="subcellular location">
    <subcellularLocation>
        <location evidence="1">Cytoplasm</location>
    </subcellularLocation>
</comment>
<dbReference type="SUPFAM" id="SSF52096">
    <property type="entry name" value="ClpP/crotonase"/>
    <property type="match status" value="1"/>
</dbReference>
<dbReference type="GO" id="GO:0005737">
    <property type="term" value="C:cytoplasm"/>
    <property type="evidence" value="ECO:0007669"/>
    <property type="project" value="UniProtKB-SubCell"/>
</dbReference>
<feature type="domain" description="Tail specific protease" evidence="8">
    <location>
        <begin position="131"/>
        <end position="324"/>
    </location>
</feature>
<dbReference type="InterPro" id="IPR029414">
    <property type="entry name" value="Tricorn_PDZ"/>
</dbReference>
<evidence type="ECO:0000313" key="10">
    <source>
        <dbReference type="Proteomes" id="UP000239187"/>
    </source>
</evidence>
<dbReference type="Pfam" id="PF03572">
    <property type="entry name" value="Peptidase_S41"/>
    <property type="match status" value="1"/>
</dbReference>
<evidence type="ECO:0000259" key="8">
    <source>
        <dbReference type="SMART" id="SM00245"/>
    </source>
</evidence>
<dbReference type="InterPro" id="IPR005151">
    <property type="entry name" value="Tail-specific_protease"/>
</dbReference>
<dbReference type="InterPro" id="IPR012393">
    <property type="entry name" value="Tricorn_protease"/>
</dbReference>
<evidence type="ECO:0000256" key="5">
    <source>
        <dbReference type="ARBA" id="ARBA00022801"/>
    </source>
</evidence>
<evidence type="ECO:0000256" key="4">
    <source>
        <dbReference type="ARBA" id="ARBA00022670"/>
    </source>
</evidence>
<sequence>PLVARLGSHDDLADLLWELHGELGTSHAYVAPVLVTEPGGHQGFLGGEFAPADGGWAVTKVFATESSDPKAVSPLSAPGAAVQAGDVIEAIDGVPVPAAFGPGVLLAGAAGVTVELTVRSGAGGDSGGDAVERRRVAVVPLRSEERLRYQTWVAANRAAVQEASGGRFGYLHIPDMVAHGWGQLHRDLDRETARDALVVDVRRNRGGHTSQLVAELIGRRVTAWSMPRGEAPGTYPAHAPRGPVVVLTDEFAGSDGDIITQVAKLRGIGPVVGTRTWGGVVGIDGRFKLADGTGVNQPRYGFHVTDGIGWSIENHGVDPDVEVPFPPHAHAAGEDPQLERGVGILRDLLAGDPAAVPPAREGYPALRPGPLPPRPQDLRGQ</sequence>
<dbReference type="Gene3D" id="3.30.750.44">
    <property type="match status" value="1"/>
</dbReference>
<dbReference type="SMART" id="SM00245">
    <property type="entry name" value="TSPc"/>
    <property type="match status" value="1"/>
</dbReference>
<dbReference type="Gene3D" id="2.30.42.10">
    <property type="match status" value="1"/>
</dbReference>
<evidence type="ECO:0000313" key="9">
    <source>
        <dbReference type="EMBL" id="AUZ89071.1"/>
    </source>
</evidence>
<comment type="similarity">
    <text evidence="2">Belongs to the peptidase S41B family.</text>
</comment>
<dbReference type="EMBL" id="CP024915">
    <property type="protein sequence ID" value="AUZ89071.1"/>
    <property type="molecule type" value="Genomic_DNA"/>
</dbReference>
<feature type="non-terminal residue" evidence="9">
    <location>
        <position position="1"/>
    </location>
</feature>
<feature type="region of interest" description="Disordered" evidence="7">
    <location>
        <begin position="353"/>
        <end position="381"/>
    </location>
</feature>
<evidence type="ECO:0000256" key="2">
    <source>
        <dbReference type="ARBA" id="ARBA00008524"/>
    </source>
</evidence>
<protein>
    <submittedName>
        <fullName evidence="9">Peptidase S41</fullName>
    </submittedName>
</protein>
<dbReference type="SUPFAM" id="SSF50156">
    <property type="entry name" value="PDZ domain-like"/>
    <property type="match status" value="1"/>
</dbReference>
<dbReference type="InterPro" id="IPR036034">
    <property type="entry name" value="PDZ_sf"/>
</dbReference>
<evidence type="ECO:0000256" key="1">
    <source>
        <dbReference type="ARBA" id="ARBA00004496"/>
    </source>
</evidence>
<name>A0A2L0UII5_9MICC</name>
<evidence type="ECO:0000256" key="6">
    <source>
        <dbReference type="ARBA" id="ARBA00022825"/>
    </source>
</evidence>
<keyword evidence="5" id="KW-0378">Hydrolase</keyword>
<dbReference type="GO" id="GO:0006508">
    <property type="term" value="P:proteolysis"/>
    <property type="evidence" value="ECO:0007669"/>
    <property type="project" value="UniProtKB-KW"/>
</dbReference>
<dbReference type="PANTHER" id="PTHR43253:SF1">
    <property type="entry name" value="TRICORN PROTEASE HOMOLOG 2-RELATED"/>
    <property type="match status" value="1"/>
</dbReference>
<dbReference type="Gene3D" id="3.90.226.10">
    <property type="entry name" value="2-enoyl-CoA Hydratase, Chain A, domain 1"/>
    <property type="match status" value="1"/>
</dbReference>
<accession>A0A2L0UII5</accession>
<dbReference type="Pfam" id="PF14685">
    <property type="entry name" value="PDZ_Tricorn"/>
    <property type="match status" value="1"/>
</dbReference>
<proteinExistence type="inferred from homology"/>
<dbReference type="AlphaFoldDB" id="A0A2L0UII5"/>
<dbReference type="PANTHER" id="PTHR43253">
    <property type="entry name" value="TRICORN PROTEASE HOMOLOG 2-RELATED"/>
    <property type="match status" value="1"/>
</dbReference>
<dbReference type="CDD" id="cd07562">
    <property type="entry name" value="Peptidase_S41_TRI"/>
    <property type="match status" value="1"/>
</dbReference>
<dbReference type="InterPro" id="IPR029045">
    <property type="entry name" value="ClpP/crotonase-like_dom_sf"/>
</dbReference>
<gene>
    <name evidence="9" type="ORF">CVO76_16595</name>
</gene>
<keyword evidence="3" id="KW-0963">Cytoplasm</keyword>
<dbReference type="GO" id="GO:0008236">
    <property type="term" value="F:serine-type peptidase activity"/>
    <property type="evidence" value="ECO:0007669"/>
    <property type="project" value="UniProtKB-KW"/>
</dbReference>
<evidence type="ECO:0000256" key="7">
    <source>
        <dbReference type="SAM" id="MobiDB-lite"/>
    </source>
</evidence>
<reference evidence="9 10" key="1">
    <citation type="submission" date="2017-11" db="EMBL/GenBank/DDBJ databases">
        <title>Draft genome of Arthrobacter agilis strain UMCV2, a plant growth-promoting rhizobacterium and biocontrol capacity of phytopathogenic fungi.</title>
        <authorList>
            <person name="Martinez-Camara R."/>
            <person name="Santoyo G."/>
            <person name="Moreno-Hagelsieb G."/>
            <person name="Valencia-Cantero E."/>
        </authorList>
    </citation>
    <scope>NUCLEOTIDE SEQUENCE [LARGE SCALE GENOMIC DNA]</scope>
    <source>
        <strain evidence="9 10">UMCV2</strain>
    </source>
</reference>
<keyword evidence="4" id="KW-0645">Protease</keyword>
<keyword evidence="6" id="KW-0720">Serine protease</keyword>
<dbReference type="RefSeq" id="WP_208740189.1">
    <property type="nucleotide sequence ID" value="NZ_CP024915.1"/>
</dbReference>
<evidence type="ECO:0000256" key="3">
    <source>
        <dbReference type="ARBA" id="ARBA00022490"/>
    </source>
</evidence>